<evidence type="ECO:0000256" key="5">
    <source>
        <dbReference type="ARBA" id="ARBA00022801"/>
    </source>
</evidence>
<comment type="similarity">
    <text evidence="2 7">Belongs to the glycosyl hydrolase 27 family.</text>
</comment>
<dbReference type="GO" id="GO:0004557">
    <property type="term" value="F:alpha-galactosidase activity"/>
    <property type="evidence" value="ECO:0007669"/>
    <property type="project" value="UniProtKB-EC"/>
</dbReference>
<dbReference type="SUPFAM" id="SSF51011">
    <property type="entry name" value="Glycosyl hydrolase domain"/>
    <property type="match status" value="1"/>
</dbReference>
<keyword evidence="10" id="KW-1185">Reference proteome</keyword>
<comment type="catalytic activity">
    <reaction evidence="1 7">
        <text>Hydrolysis of terminal, non-reducing alpha-D-galactose residues in alpha-D-galactosides, including galactose oligosaccharides, galactomannans and galactolipids.</text>
        <dbReference type="EC" id="3.2.1.22"/>
    </reaction>
</comment>
<proteinExistence type="inferred from homology"/>
<dbReference type="EMBL" id="JAGPXC010000003">
    <property type="protein sequence ID" value="KAH6655941.1"/>
    <property type="molecule type" value="Genomic_DNA"/>
</dbReference>
<dbReference type="EC" id="3.2.1.22" evidence="3 7"/>
<accession>A0A9P8ZYE0</accession>
<dbReference type="CDD" id="cd14792">
    <property type="entry name" value="GH27"/>
    <property type="match status" value="1"/>
</dbReference>
<name>A0A9P8ZYE0_9PEZI</name>
<evidence type="ECO:0000256" key="6">
    <source>
        <dbReference type="ARBA" id="ARBA00023295"/>
    </source>
</evidence>
<dbReference type="InterPro" id="IPR002241">
    <property type="entry name" value="Glyco_hydro_27"/>
</dbReference>
<organism evidence="9 10">
    <name type="scientific">Truncatella angustata</name>
    <dbReference type="NCBI Taxonomy" id="152316"/>
    <lineage>
        <taxon>Eukaryota</taxon>
        <taxon>Fungi</taxon>
        <taxon>Dikarya</taxon>
        <taxon>Ascomycota</taxon>
        <taxon>Pezizomycotina</taxon>
        <taxon>Sordariomycetes</taxon>
        <taxon>Xylariomycetidae</taxon>
        <taxon>Amphisphaeriales</taxon>
        <taxon>Sporocadaceae</taxon>
        <taxon>Truncatella</taxon>
    </lineage>
</organism>
<evidence type="ECO:0000259" key="8">
    <source>
        <dbReference type="Pfam" id="PF17801"/>
    </source>
</evidence>
<comment type="caution">
    <text evidence="9">The sequence shown here is derived from an EMBL/GenBank/DDBJ whole genome shotgun (WGS) entry which is preliminary data.</text>
</comment>
<dbReference type="Pfam" id="PF16499">
    <property type="entry name" value="Melibiase_2"/>
    <property type="match status" value="1"/>
</dbReference>
<dbReference type="SUPFAM" id="SSF51445">
    <property type="entry name" value="(Trans)glycosidases"/>
    <property type="match status" value="1"/>
</dbReference>
<protein>
    <recommendedName>
        <fullName evidence="3 7">Alpha-galactosidase</fullName>
        <ecNumber evidence="3 7">3.2.1.22</ecNumber>
    </recommendedName>
    <alternativeName>
        <fullName evidence="7">Melibiase</fullName>
    </alternativeName>
</protein>
<keyword evidence="6 7" id="KW-0326">Glycosidase</keyword>
<dbReference type="Proteomes" id="UP000758603">
    <property type="component" value="Unassembled WGS sequence"/>
</dbReference>
<feature type="domain" description="Alpha galactosidase C-terminal" evidence="8">
    <location>
        <begin position="329"/>
        <end position="404"/>
    </location>
</feature>
<evidence type="ECO:0000256" key="2">
    <source>
        <dbReference type="ARBA" id="ARBA00009743"/>
    </source>
</evidence>
<dbReference type="Gene3D" id="2.60.40.1180">
    <property type="entry name" value="Golgi alpha-mannosidase II"/>
    <property type="match status" value="1"/>
</dbReference>
<evidence type="ECO:0000256" key="4">
    <source>
        <dbReference type="ARBA" id="ARBA00022729"/>
    </source>
</evidence>
<keyword evidence="4" id="KW-0732">Signal</keyword>
<evidence type="ECO:0000256" key="3">
    <source>
        <dbReference type="ARBA" id="ARBA00012755"/>
    </source>
</evidence>
<dbReference type="InterPro" id="IPR041233">
    <property type="entry name" value="Melibiase_C"/>
</dbReference>
<keyword evidence="7" id="KW-1015">Disulfide bond</keyword>
<evidence type="ECO:0000313" key="9">
    <source>
        <dbReference type="EMBL" id="KAH6655941.1"/>
    </source>
</evidence>
<dbReference type="AlphaFoldDB" id="A0A9P8ZYE0"/>
<dbReference type="Gene3D" id="3.20.20.70">
    <property type="entry name" value="Aldolase class I"/>
    <property type="match status" value="1"/>
</dbReference>
<dbReference type="RefSeq" id="XP_045960206.1">
    <property type="nucleotide sequence ID" value="XM_046102585.1"/>
</dbReference>
<dbReference type="GO" id="GO:0005975">
    <property type="term" value="P:carbohydrate metabolic process"/>
    <property type="evidence" value="ECO:0007669"/>
    <property type="project" value="InterPro"/>
</dbReference>
<keyword evidence="5 7" id="KW-0378">Hydrolase</keyword>
<dbReference type="PANTHER" id="PTHR11452:SF61">
    <property type="entry name" value="ALPHA-GALACTOSIDASE B-RELATED"/>
    <property type="match status" value="1"/>
</dbReference>
<evidence type="ECO:0000313" key="10">
    <source>
        <dbReference type="Proteomes" id="UP000758603"/>
    </source>
</evidence>
<dbReference type="PRINTS" id="PR00740">
    <property type="entry name" value="GLHYDRLASE27"/>
</dbReference>
<dbReference type="InterPro" id="IPR013780">
    <property type="entry name" value="Glyco_hydro_b"/>
</dbReference>
<dbReference type="PANTHER" id="PTHR11452">
    <property type="entry name" value="ALPHA-GALACTOSIDASE/ALPHA-N-ACETYLGALACTOSAMINIDASE"/>
    <property type="match status" value="1"/>
</dbReference>
<dbReference type="InterPro" id="IPR013785">
    <property type="entry name" value="Aldolase_TIM"/>
</dbReference>
<evidence type="ECO:0000256" key="7">
    <source>
        <dbReference type="RuleBase" id="RU361168"/>
    </source>
</evidence>
<dbReference type="GeneID" id="70131477"/>
<evidence type="ECO:0000256" key="1">
    <source>
        <dbReference type="ARBA" id="ARBA00001255"/>
    </source>
</evidence>
<gene>
    <name evidence="9" type="ORF">BKA67DRAFT_562233</name>
</gene>
<dbReference type="Pfam" id="PF17801">
    <property type="entry name" value="Melibiase_C"/>
    <property type="match status" value="1"/>
</dbReference>
<reference evidence="9" key="1">
    <citation type="journal article" date="2021" name="Nat. Commun.">
        <title>Genetic determinants of endophytism in the Arabidopsis root mycobiome.</title>
        <authorList>
            <person name="Mesny F."/>
            <person name="Miyauchi S."/>
            <person name="Thiergart T."/>
            <person name="Pickel B."/>
            <person name="Atanasova L."/>
            <person name="Karlsson M."/>
            <person name="Huettel B."/>
            <person name="Barry K.W."/>
            <person name="Haridas S."/>
            <person name="Chen C."/>
            <person name="Bauer D."/>
            <person name="Andreopoulos W."/>
            <person name="Pangilinan J."/>
            <person name="LaButti K."/>
            <person name="Riley R."/>
            <person name="Lipzen A."/>
            <person name="Clum A."/>
            <person name="Drula E."/>
            <person name="Henrissat B."/>
            <person name="Kohler A."/>
            <person name="Grigoriev I.V."/>
            <person name="Martin F.M."/>
            <person name="Hacquard S."/>
        </authorList>
    </citation>
    <scope>NUCLEOTIDE SEQUENCE</scope>
    <source>
        <strain evidence="9">MPI-SDFR-AT-0073</strain>
    </source>
</reference>
<dbReference type="OrthoDB" id="5795902at2759"/>
<dbReference type="InterPro" id="IPR017853">
    <property type="entry name" value="GH"/>
</dbReference>
<sequence>MQTYYFKLAFLFRTAQALDNGVGRLPKMGYDTFNAFGCDYNQDIVLQQAEAMVKLGLVDAGYNSIILDDCYTLKARSTDGSLVADPDKWPDGLKNFTVTINSMNISASAYSDNGYQTCAGYPGSYGHELQDLITWQEWGFDYLKYDNCYIPFDNVTQQNLFGRYQLMADAVAQVAASTGRPPFQYSLCEWGWQQVFVWGPKISQSWRINGDIKPWWSSITSIINQASFSWWASDFYGHNDMDILEVGNTGTGTPVGNLTYDEAKTHFTAWALLKSPLIIGTDLSHVSSQTVDILINKDLIRINQDPNVGQSISPFRWGLNPDYTSDSDHPAQFWSGNSTYGVVIMLLNTLDTTQDMSFNLTESWALRAGRQYRVYDMWSHADVGIAVRNWTATVPRHGVAALLLNDDGPEPEVSFPHCGFYYQCSFPNGTYSSN</sequence>